<dbReference type="Proteomes" id="UP001168098">
    <property type="component" value="Unassembled WGS sequence"/>
</dbReference>
<proteinExistence type="predicted"/>
<reference evidence="1 2" key="1">
    <citation type="journal article" date="2023" name="BMC Biotechnol.">
        <title>Vitis rotundifolia cv Carlos genome sequencing.</title>
        <authorList>
            <person name="Huff M."/>
            <person name="Hulse-Kemp A."/>
            <person name="Scheffler B."/>
            <person name="Youngblood R."/>
            <person name="Simpson S."/>
            <person name="Babiker E."/>
            <person name="Staton M."/>
        </authorList>
    </citation>
    <scope>NUCLEOTIDE SEQUENCE [LARGE SCALE GENOMIC DNA]</scope>
    <source>
        <tissue evidence="1">Leaf</tissue>
    </source>
</reference>
<gene>
    <name evidence="1" type="ORF">PVL29_013536</name>
</gene>
<protein>
    <submittedName>
        <fullName evidence="1">Uncharacterized protein</fullName>
    </submittedName>
</protein>
<keyword evidence="2" id="KW-1185">Reference proteome</keyword>
<accession>A0AA38ZLW6</accession>
<dbReference type="EMBL" id="JARBHA010000010">
    <property type="protein sequence ID" value="KAJ9691382.1"/>
    <property type="molecule type" value="Genomic_DNA"/>
</dbReference>
<organism evidence="1 2">
    <name type="scientific">Vitis rotundifolia</name>
    <name type="common">Muscadine grape</name>
    <dbReference type="NCBI Taxonomy" id="103349"/>
    <lineage>
        <taxon>Eukaryota</taxon>
        <taxon>Viridiplantae</taxon>
        <taxon>Streptophyta</taxon>
        <taxon>Embryophyta</taxon>
        <taxon>Tracheophyta</taxon>
        <taxon>Spermatophyta</taxon>
        <taxon>Magnoliopsida</taxon>
        <taxon>eudicotyledons</taxon>
        <taxon>Gunneridae</taxon>
        <taxon>Pentapetalae</taxon>
        <taxon>rosids</taxon>
        <taxon>Vitales</taxon>
        <taxon>Vitaceae</taxon>
        <taxon>Viteae</taxon>
        <taxon>Vitis</taxon>
    </lineage>
</organism>
<evidence type="ECO:0000313" key="1">
    <source>
        <dbReference type="EMBL" id="KAJ9691382.1"/>
    </source>
</evidence>
<evidence type="ECO:0000313" key="2">
    <source>
        <dbReference type="Proteomes" id="UP001168098"/>
    </source>
</evidence>
<name>A0AA38ZLW6_VITRO</name>
<sequence length="40" mass="4697">MARMEEVSRVCINEVLMDDELRAILVKLQSNKDKEVFMLV</sequence>
<dbReference type="AlphaFoldDB" id="A0AA38ZLW6"/>
<comment type="caution">
    <text evidence="1">The sequence shown here is derived from an EMBL/GenBank/DDBJ whole genome shotgun (WGS) entry which is preliminary data.</text>
</comment>